<name>C6A1G6_THESM</name>
<proteinExistence type="predicted"/>
<reference evidence="1 2" key="1">
    <citation type="journal article" date="2009" name="Appl. Environ. Microbiol.">
        <title>Metabolic versatility and indigenous origin of the archaeon Thermococcus sibiricus, isolated from a siberian oil reservoir, as revealed by genome analysis.</title>
        <authorList>
            <person name="Mardanov A.V."/>
            <person name="Ravin N.V."/>
            <person name="Svetlitchnyi V.A."/>
            <person name="Beletsky A.V."/>
            <person name="Miroshnichenko M.L."/>
            <person name="Bonch-Osmolovskaya E.A."/>
            <person name="Skryabin K.G."/>
        </authorList>
    </citation>
    <scope>NUCLEOTIDE SEQUENCE [LARGE SCALE GENOMIC DNA]</scope>
    <source>
        <strain evidence="2">DSM 12597 / MM 739</strain>
    </source>
</reference>
<dbReference type="HOGENOM" id="CLU_3283074_0_0_2"/>
<dbReference type="EMBL" id="CP001463">
    <property type="protein sequence ID" value="ACS89461.1"/>
    <property type="molecule type" value="Genomic_DNA"/>
</dbReference>
<sequence length="40" mass="4698">MIPLERTKAILITIKAEIEFSEGFKRYRGDSVIDMQLKKK</sequence>
<dbReference type="AlphaFoldDB" id="C6A1G6"/>
<protein>
    <submittedName>
        <fullName evidence="1">Uncharacterized protein</fullName>
    </submittedName>
</protein>
<gene>
    <name evidence="1" type="ordered locus">TSIB_0395</name>
</gene>
<dbReference type="KEGG" id="tsi:TSIB_0395"/>
<evidence type="ECO:0000313" key="2">
    <source>
        <dbReference type="Proteomes" id="UP000009079"/>
    </source>
</evidence>
<evidence type="ECO:0000313" key="1">
    <source>
        <dbReference type="EMBL" id="ACS89461.1"/>
    </source>
</evidence>
<accession>C6A1G6</accession>
<organism evidence="1 2">
    <name type="scientific">Thermococcus sibiricus (strain DSM 12597 / MM 739)</name>
    <dbReference type="NCBI Taxonomy" id="604354"/>
    <lineage>
        <taxon>Archaea</taxon>
        <taxon>Methanobacteriati</taxon>
        <taxon>Methanobacteriota</taxon>
        <taxon>Thermococci</taxon>
        <taxon>Thermococcales</taxon>
        <taxon>Thermococcaceae</taxon>
        <taxon>Thermococcus</taxon>
    </lineage>
</organism>
<dbReference type="Proteomes" id="UP000009079">
    <property type="component" value="Chromosome"/>
</dbReference>
<keyword evidence="2" id="KW-1185">Reference proteome</keyword>